<evidence type="ECO:0000256" key="7">
    <source>
        <dbReference type="ARBA" id="ARBA00023014"/>
    </source>
</evidence>
<feature type="domain" description="Soluble ligand binding" evidence="9">
    <location>
        <begin position="159"/>
        <end position="204"/>
    </location>
</feature>
<keyword evidence="2" id="KW-0004">4Fe-4S</keyword>
<dbReference type="RefSeq" id="WP_009201825.1">
    <property type="nucleotide sequence ID" value="NZ_ACJX03000001.1"/>
</dbReference>
<evidence type="ECO:0000256" key="2">
    <source>
        <dbReference type="ARBA" id="ARBA00022485"/>
    </source>
</evidence>
<dbReference type="SUPFAM" id="SSF142984">
    <property type="entry name" value="Nqo1 middle domain-like"/>
    <property type="match status" value="1"/>
</dbReference>
<dbReference type="eggNOG" id="COG4656">
    <property type="taxonomic scope" value="Bacteria"/>
</dbReference>
<protein>
    <submittedName>
        <fullName evidence="11">Respiratory-chain NADH dehydrogenase subunit</fullName>
    </submittedName>
</protein>
<dbReference type="EMBL" id="ACJX03000001">
    <property type="protein sequence ID" value="KRT35473.1"/>
    <property type="molecule type" value="Genomic_DNA"/>
</dbReference>
<dbReference type="Gene3D" id="3.40.50.11540">
    <property type="entry name" value="NADH-ubiquinone oxidoreductase 51kDa subunit"/>
    <property type="match status" value="1"/>
</dbReference>
<keyword evidence="7" id="KW-0411">Iron-sulfur</keyword>
<dbReference type="Proteomes" id="UP000005273">
    <property type="component" value="Unassembled WGS sequence"/>
</dbReference>
<dbReference type="InterPro" id="IPR011538">
    <property type="entry name" value="Nuo51_FMN-bd"/>
</dbReference>
<evidence type="ECO:0000256" key="5">
    <source>
        <dbReference type="ARBA" id="ARBA00022982"/>
    </source>
</evidence>
<evidence type="ECO:0000259" key="9">
    <source>
        <dbReference type="Pfam" id="PF10531"/>
    </source>
</evidence>
<evidence type="ECO:0000256" key="3">
    <source>
        <dbReference type="ARBA" id="ARBA00022723"/>
    </source>
</evidence>
<dbReference type="GO" id="GO:0046872">
    <property type="term" value="F:metal ion binding"/>
    <property type="evidence" value="ECO:0007669"/>
    <property type="project" value="UniProtKB-KW"/>
</dbReference>
<dbReference type="AlphaFoldDB" id="A0A0T5XAZ4"/>
<dbReference type="PIRSF" id="PIRSF036408">
    <property type="entry name" value="PduS_prd"/>
    <property type="match status" value="1"/>
</dbReference>
<evidence type="ECO:0000259" key="8">
    <source>
        <dbReference type="Pfam" id="PF01512"/>
    </source>
</evidence>
<feature type="domain" description="NADH-ubiquinone oxidoreductase 51kDa subunit FMN-binding" evidence="8">
    <location>
        <begin position="10"/>
        <end position="146"/>
    </location>
</feature>
<dbReference type="GO" id="GO:0016020">
    <property type="term" value="C:membrane"/>
    <property type="evidence" value="ECO:0007669"/>
    <property type="project" value="InterPro"/>
</dbReference>
<dbReference type="OrthoDB" id="9767754at2"/>
<accession>A0A0T5XAZ4</accession>
<comment type="caution">
    <text evidence="11">The sequence shown here is derived from an EMBL/GenBank/DDBJ whole genome shotgun (WGS) entry which is preliminary data.</text>
</comment>
<keyword evidence="12" id="KW-1185">Reference proteome</keyword>
<dbReference type="InterPro" id="IPR017054">
    <property type="entry name" value="PduS"/>
</dbReference>
<dbReference type="Pfam" id="PF01512">
    <property type="entry name" value="Complex1_51K"/>
    <property type="match status" value="1"/>
</dbReference>
<dbReference type="STRING" id="592015.HMPREF1705_02701"/>
<keyword evidence="5" id="KW-0249">Electron transport</keyword>
<dbReference type="Pfam" id="PF13375">
    <property type="entry name" value="RnfC_N"/>
    <property type="match status" value="1"/>
</dbReference>
<sequence>MTKDELIELVRYAGVVGAGGAGFPTHVKLQATDIDTYVINGAECEPLLYVDQTLMLNWASYLIAASKAMSSAMGCKVVFGVKQKHGDCISALQAAGGDVCVLGDYYPAGDEVILLHECVGRIVPEGGLPLHVGAIVNNVETLYNIGRALEGKPVTHSFVQVGGAVSSPGVWSVPLGVEASKLVKAAGGPTIDEPVFVDGGPMMGQYHKDANFPVTKMTKAILVLPSNSAFARYENMPVSVMLRQARVACCQCNECTMVCSRYLIGYDLRPHKIMQAMAYESMRLPEIVQSAMLCSECNLCSGLYACPMHLSPRRVNQVIKGAMRQQGVKPQFEKKAIYPRAERPFRLVPTKRLMSRLGLDTYDVHPHFNGEFVAERVKIPLKQHTGAPSVPVVSLHDEVQEGDLIAKLPDNALGANAHASISGLVEEITSEYIAIRASGL</sequence>
<reference evidence="12" key="1">
    <citation type="submission" date="2012-09" db="EMBL/GenBank/DDBJ databases">
        <authorList>
            <person name="Weinstock G."/>
            <person name="Sodergren E."/>
            <person name="Clifton S."/>
            <person name="Fulton L."/>
            <person name="Fulton B."/>
            <person name="Courtney L."/>
            <person name="Fronick C."/>
            <person name="Harrison M."/>
            <person name="Strong C."/>
            <person name="Farmer C."/>
            <person name="Delehaunty K."/>
            <person name="Markovic C."/>
            <person name="Hall O."/>
            <person name="Minx P."/>
            <person name="Tomlinson C."/>
            <person name="Mitreva M."/>
            <person name="Nelson J."/>
            <person name="Hou S."/>
            <person name="Wollam A."/>
            <person name="Pepin K.H."/>
            <person name="Johnson M."/>
            <person name="Bhonagiri V."/>
            <person name="Nash W.E."/>
            <person name="Suruliraj S."/>
            <person name="Warren W."/>
            <person name="Chinwalla A."/>
            <person name="Mardis E.R."/>
            <person name="Wilson R.K."/>
        </authorList>
    </citation>
    <scope>NUCLEOTIDE SEQUENCE [LARGE SCALE GENOMIC DNA]</scope>
    <source>
        <strain evidence="12">OS1</strain>
    </source>
</reference>
<evidence type="ECO:0000256" key="6">
    <source>
        <dbReference type="ARBA" id="ARBA00023004"/>
    </source>
</evidence>
<dbReference type="InterPro" id="IPR026902">
    <property type="entry name" value="RnfC_N"/>
</dbReference>
<dbReference type="PANTHER" id="PTHR43034">
    <property type="entry name" value="ION-TRANSLOCATING OXIDOREDUCTASE COMPLEX SUBUNIT C"/>
    <property type="match status" value="1"/>
</dbReference>
<evidence type="ECO:0000259" key="10">
    <source>
        <dbReference type="Pfam" id="PF13375"/>
    </source>
</evidence>
<keyword evidence="6" id="KW-0408">Iron</keyword>
<name>A0A0T5XAZ4_9BACT</name>
<dbReference type="SUPFAM" id="SSF142019">
    <property type="entry name" value="Nqo1 FMN-binding domain-like"/>
    <property type="match status" value="1"/>
</dbReference>
<proteinExistence type="predicted"/>
<gene>
    <name evidence="11" type="ORF">HMPREF1705_02701</name>
</gene>
<evidence type="ECO:0000256" key="4">
    <source>
        <dbReference type="ARBA" id="ARBA00022737"/>
    </source>
</evidence>
<dbReference type="InterPro" id="IPR019554">
    <property type="entry name" value="Soluble_ligand-bd"/>
</dbReference>
<evidence type="ECO:0000313" key="11">
    <source>
        <dbReference type="EMBL" id="KRT35473.1"/>
    </source>
</evidence>
<dbReference type="PANTHER" id="PTHR43034:SF2">
    <property type="entry name" value="ION-TRANSLOCATING OXIDOREDUCTASE COMPLEX SUBUNIT C"/>
    <property type="match status" value="1"/>
</dbReference>
<dbReference type="Pfam" id="PF13534">
    <property type="entry name" value="Fer4_17"/>
    <property type="match status" value="1"/>
</dbReference>
<keyword evidence="4" id="KW-0677">Repeat</keyword>
<evidence type="ECO:0000256" key="1">
    <source>
        <dbReference type="ARBA" id="ARBA00022448"/>
    </source>
</evidence>
<dbReference type="InterPro" id="IPR010208">
    <property type="entry name" value="Ion_transpt_RnfC/RsxC"/>
</dbReference>
<keyword evidence="3" id="KW-0479">Metal-binding</keyword>
<dbReference type="InterPro" id="IPR037225">
    <property type="entry name" value="Nuo51_FMN-bd_sf"/>
</dbReference>
<dbReference type="GO" id="GO:0051539">
    <property type="term" value="F:4 iron, 4 sulfur cluster binding"/>
    <property type="evidence" value="ECO:0007669"/>
    <property type="project" value="UniProtKB-KW"/>
</dbReference>
<dbReference type="GO" id="GO:0009055">
    <property type="term" value="F:electron transfer activity"/>
    <property type="evidence" value="ECO:0007669"/>
    <property type="project" value="InterPro"/>
</dbReference>
<keyword evidence="1" id="KW-0813">Transport</keyword>
<dbReference type="SUPFAM" id="SSF46548">
    <property type="entry name" value="alpha-helical ferredoxin"/>
    <property type="match status" value="1"/>
</dbReference>
<organism evidence="11 12">
    <name type="scientific">Acetomicrobium hydrogeniformans ATCC BAA-1850</name>
    <dbReference type="NCBI Taxonomy" id="592015"/>
    <lineage>
        <taxon>Bacteria</taxon>
        <taxon>Thermotogati</taxon>
        <taxon>Synergistota</taxon>
        <taxon>Synergistia</taxon>
        <taxon>Synergistales</taxon>
        <taxon>Acetomicrobiaceae</taxon>
        <taxon>Acetomicrobium</taxon>
    </lineage>
</organism>
<feature type="domain" description="RnfC Barrel sandwich hybrid" evidence="10">
    <location>
        <begin position="374"/>
        <end position="433"/>
    </location>
</feature>
<evidence type="ECO:0000313" key="12">
    <source>
        <dbReference type="Proteomes" id="UP000005273"/>
    </source>
</evidence>
<dbReference type="Pfam" id="PF10531">
    <property type="entry name" value="SLBB"/>
    <property type="match status" value="1"/>
</dbReference>